<dbReference type="Proteomes" id="UP000199451">
    <property type="component" value="Unassembled WGS sequence"/>
</dbReference>
<dbReference type="Pfam" id="PF24277">
    <property type="entry name" value="DmsR_N"/>
    <property type="match status" value="1"/>
</dbReference>
<keyword evidence="6" id="KW-1185">Reference proteome</keyword>
<feature type="domain" description="HTH bat-type" evidence="3">
    <location>
        <begin position="154"/>
        <end position="205"/>
    </location>
</feature>
<accession>A0A1G9YP84</accession>
<proteinExistence type="predicted"/>
<evidence type="ECO:0000313" key="6">
    <source>
        <dbReference type="Proteomes" id="UP000199451"/>
    </source>
</evidence>
<dbReference type="EMBL" id="FNHL01000005">
    <property type="protein sequence ID" value="SDN10303.1"/>
    <property type="molecule type" value="Genomic_DNA"/>
</dbReference>
<evidence type="ECO:0000259" key="3">
    <source>
        <dbReference type="Pfam" id="PF04967"/>
    </source>
</evidence>
<feature type="domain" description="DmsR-like N-terminal" evidence="4">
    <location>
        <begin position="1"/>
        <end position="137"/>
    </location>
</feature>
<dbReference type="InterPro" id="IPR056433">
    <property type="entry name" value="DmsR-like_N"/>
</dbReference>
<dbReference type="AlphaFoldDB" id="A0A1G9YP84"/>
<dbReference type="STRING" id="660521.SAMN04487949_3376"/>
<evidence type="ECO:0000313" key="5">
    <source>
        <dbReference type="EMBL" id="SDN10303.1"/>
    </source>
</evidence>
<protein>
    <recommendedName>
        <fullName evidence="7">HTH bat-type domain-containing protein</fullName>
    </recommendedName>
</protein>
<reference evidence="6" key="1">
    <citation type="submission" date="2016-10" db="EMBL/GenBank/DDBJ databases">
        <authorList>
            <person name="Varghese N."/>
            <person name="Submissions S."/>
        </authorList>
    </citation>
    <scope>NUCLEOTIDE SEQUENCE [LARGE SCALE GENOMIC DNA]</scope>
    <source>
        <strain evidence="6">CGMCC 1.10119</strain>
    </source>
</reference>
<dbReference type="Gene3D" id="1.10.10.10">
    <property type="entry name" value="Winged helix-like DNA-binding domain superfamily/Winged helix DNA-binding domain"/>
    <property type="match status" value="1"/>
</dbReference>
<dbReference type="PANTHER" id="PTHR34236">
    <property type="entry name" value="DIMETHYL SULFOXIDE REDUCTASE TRANSCRIPTIONAL ACTIVATOR"/>
    <property type="match status" value="1"/>
</dbReference>
<dbReference type="InterPro" id="IPR036388">
    <property type="entry name" value="WH-like_DNA-bd_sf"/>
</dbReference>
<dbReference type="PANTHER" id="PTHR34236:SF1">
    <property type="entry name" value="DIMETHYL SULFOXIDE REDUCTASE TRANSCRIPTIONAL ACTIVATOR"/>
    <property type="match status" value="1"/>
</dbReference>
<name>A0A1G9YP84_9EURY</name>
<dbReference type="RefSeq" id="WP_089699354.1">
    <property type="nucleotide sequence ID" value="NZ_FNHL01000005.1"/>
</dbReference>
<keyword evidence="1" id="KW-0805">Transcription regulation</keyword>
<evidence type="ECO:0000259" key="4">
    <source>
        <dbReference type="Pfam" id="PF24277"/>
    </source>
</evidence>
<evidence type="ECO:0000256" key="2">
    <source>
        <dbReference type="ARBA" id="ARBA00023163"/>
    </source>
</evidence>
<dbReference type="InterPro" id="IPR007050">
    <property type="entry name" value="HTH_bacterioopsin"/>
</dbReference>
<gene>
    <name evidence="5" type="ORF">SAMN04487949_3376</name>
</gene>
<sequence length="211" mass="23179">MDRGVYAELEVTGDSICHVADASRLTTVRSVSRSAASGEDVATVDFTADTAADLGEVREVFEYDDKTVYRVARGEGEPPQCACEVVECHGCPVRHLQADDGGITFTFVASDLASLREIVVDLREHYAGVSLRRLTRSEQPDGTGDLVFVDRTVLTDRQCEVLETAHEMGYFDHPKRANATEVAERLDINRSTFAEHLSAAQSKLLDVILDE</sequence>
<evidence type="ECO:0008006" key="7">
    <source>
        <dbReference type="Google" id="ProtNLM"/>
    </source>
</evidence>
<dbReference type="Pfam" id="PF04967">
    <property type="entry name" value="HTH_10"/>
    <property type="match status" value="1"/>
</dbReference>
<keyword evidence="2" id="KW-0804">Transcription</keyword>
<dbReference type="OrthoDB" id="168808at2157"/>
<evidence type="ECO:0000256" key="1">
    <source>
        <dbReference type="ARBA" id="ARBA00023015"/>
    </source>
</evidence>
<organism evidence="5 6">
    <name type="scientific">Halogranum gelatinilyticum</name>
    <dbReference type="NCBI Taxonomy" id="660521"/>
    <lineage>
        <taxon>Archaea</taxon>
        <taxon>Methanobacteriati</taxon>
        <taxon>Methanobacteriota</taxon>
        <taxon>Stenosarchaea group</taxon>
        <taxon>Halobacteria</taxon>
        <taxon>Halobacteriales</taxon>
        <taxon>Haloferacaceae</taxon>
    </lineage>
</organism>